<dbReference type="EMBL" id="JYDU01000053">
    <property type="protein sequence ID" value="KRX95657.1"/>
    <property type="molecule type" value="Genomic_DNA"/>
</dbReference>
<evidence type="ECO:0000313" key="2">
    <source>
        <dbReference type="Proteomes" id="UP000054815"/>
    </source>
</evidence>
<dbReference type="AlphaFoldDB" id="A0A0V0Y7H8"/>
<comment type="caution">
    <text evidence="1">The sequence shown here is derived from an EMBL/GenBank/DDBJ whole genome shotgun (WGS) entry which is preliminary data.</text>
</comment>
<proteinExistence type="predicted"/>
<organism evidence="1 2">
    <name type="scientific">Trichinella pseudospiralis</name>
    <name type="common">Parasitic roundworm</name>
    <dbReference type="NCBI Taxonomy" id="6337"/>
    <lineage>
        <taxon>Eukaryota</taxon>
        <taxon>Metazoa</taxon>
        <taxon>Ecdysozoa</taxon>
        <taxon>Nematoda</taxon>
        <taxon>Enoplea</taxon>
        <taxon>Dorylaimia</taxon>
        <taxon>Trichinellida</taxon>
        <taxon>Trichinellidae</taxon>
        <taxon>Trichinella</taxon>
    </lineage>
</organism>
<sequence length="124" mass="14475">MAADDEFICRLNNSLLCSCIPLFMFWWSVSAGFGTLKTIYGLSASKSSSFYKIFRNWCISFKKRSVPSKLILLPYKAQFILYSRDSFLHLSNESPLSRLVSLWRSLMQNFHRSKQQTPQIEYNP</sequence>
<evidence type="ECO:0000313" key="1">
    <source>
        <dbReference type="EMBL" id="KRX95657.1"/>
    </source>
</evidence>
<name>A0A0V0Y7H8_TRIPS</name>
<gene>
    <name evidence="1" type="ORF">T4E_7466</name>
</gene>
<dbReference type="Proteomes" id="UP000054815">
    <property type="component" value="Unassembled WGS sequence"/>
</dbReference>
<protein>
    <submittedName>
        <fullName evidence="1">Uncharacterized protein</fullName>
    </submittedName>
</protein>
<accession>A0A0V0Y7H8</accession>
<reference evidence="1 2" key="1">
    <citation type="submission" date="2015-01" db="EMBL/GenBank/DDBJ databases">
        <title>Evolution of Trichinella species and genotypes.</title>
        <authorList>
            <person name="Korhonen P.K."/>
            <person name="Edoardo P."/>
            <person name="Giuseppe L.R."/>
            <person name="Gasser R.B."/>
        </authorList>
    </citation>
    <scope>NUCLEOTIDE SEQUENCE [LARGE SCALE GENOMIC DNA]</scope>
    <source>
        <strain evidence="1">ISS141</strain>
    </source>
</reference>